<feature type="compositionally biased region" description="Low complexity" evidence="15">
    <location>
        <begin position="103"/>
        <end position="128"/>
    </location>
</feature>
<evidence type="ECO:0000256" key="9">
    <source>
        <dbReference type="ARBA" id="ARBA00022917"/>
    </source>
</evidence>
<keyword evidence="5" id="KW-0963">Cytoplasm</keyword>
<dbReference type="PANTHER" id="PTHR23115">
    <property type="entry name" value="TRANSLATION FACTOR"/>
    <property type="match status" value="1"/>
</dbReference>
<evidence type="ECO:0000256" key="11">
    <source>
        <dbReference type="ARBA" id="ARBA00029585"/>
    </source>
</evidence>
<evidence type="ECO:0000313" key="18">
    <source>
        <dbReference type="Proteomes" id="UP001642502"/>
    </source>
</evidence>
<comment type="caution">
    <text evidence="17">The sequence shown here is derived from an EMBL/GenBank/DDBJ whole genome shotgun (WGS) entry which is preliminary data.</text>
</comment>
<feature type="compositionally biased region" description="Gly residues" evidence="15">
    <location>
        <begin position="28"/>
        <end position="44"/>
    </location>
</feature>
<proteinExistence type="inferred from homology"/>
<keyword evidence="7" id="KW-0677">Repeat</keyword>
<evidence type="ECO:0000256" key="2">
    <source>
        <dbReference type="ARBA" id="ARBA00007249"/>
    </source>
</evidence>
<evidence type="ECO:0000259" key="16">
    <source>
        <dbReference type="PROSITE" id="PS51722"/>
    </source>
</evidence>
<feature type="region of interest" description="Disordered" evidence="15">
    <location>
        <begin position="1"/>
        <end position="73"/>
    </location>
</feature>
<dbReference type="Pfam" id="PF22594">
    <property type="entry name" value="GTP-eEF1A_C"/>
    <property type="match status" value="1"/>
</dbReference>
<dbReference type="PROSITE" id="PS51722">
    <property type="entry name" value="G_TR_2"/>
    <property type="match status" value="1"/>
</dbReference>
<evidence type="ECO:0000256" key="15">
    <source>
        <dbReference type="SAM" id="MobiDB-lite"/>
    </source>
</evidence>
<evidence type="ECO:0000256" key="7">
    <source>
        <dbReference type="ARBA" id="ARBA00022737"/>
    </source>
</evidence>
<feature type="compositionally biased region" description="Polar residues" evidence="15">
    <location>
        <begin position="14"/>
        <end position="27"/>
    </location>
</feature>
<evidence type="ECO:0000256" key="1">
    <source>
        <dbReference type="ARBA" id="ARBA00004496"/>
    </source>
</evidence>
<dbReference type="Pfam" id="PF00009">
    <property type="entry name" value="GTP_EFTU"/>
    <property type="match status" value="1"/>
</dbReference>
<keyword evidence="9" id="KW-0648">Protein biosynthesis</keyword>
<evidence type="ECO:0000256" key="4">
    <source>
        <dbReference type="ARBA" id="ARBA00015765"/>
    </source>
</evidence>
<evidence type="ECO:0000256" key="6">
    <source>
        <dbReference type="ARBA" id="ARBA00022553"/>
    </source>
</evidence>
<comment type="subcellular location">
    <subcellularLocation>
        <location evidence="1">Cytoplasm</location>
    </subcellularLocation>
</comment>
<dbReference type="InterPro" id="IPR003285">
    <property type="entry name" value="Sup35"/>
</dbReference>
<dbReference type="Gene3D" id="3.40.50.300">
    <property type="entry name" value="P-loop containing nucleotide triphosphate hydrolases"/>
    <property type="match status" value="1"/>
</dbReference>
<protein>
    <recommendedName>
        <fullName evidence="3">Elongation factor 1-alpha</fullName>
    </recommendedName>
    <alternativeName>
        <fullName evidence="14">ERF-3</fullName>
    </alternativeName>
    <alternativeName>
        <fullName evidence="13">ERF2</fullName>
    </alternativeName>
    <alternativeName>
        <fullName evidence="4">Eukaryotic peptide chain release factor GTP-binding subunit</fullName>
    </alternativeName>
    <alternativeName>
        <fullName evidence="11">Polypeptide release factor 3</fullName>
    </alternativeName>
    <alternativeName>
        <fullName evidence="12">Translation release factor 3</fullName>
    </alternativeName>
</protein>
<dbReference type="SUPFAM" id="SSF52540">
    <property type="entry name" value="P-loop containing nucleoside triphosphate hydrolases"/>
    <property type="match status" value="1"/>
</dbReference>
<comment type="similarity">
    <text evidence="2">Belongs to the TRAFAC class translation factor GTPase superfamily. Classic translation factor GTPase family. EF-Tu/EF-1A subfamily.</text>
</comment>
<dbReference type="InterPro" id="IPR009001">
    <property type="entry name" value="Transl_elong_EF1A/Init_IF2_C"/>
</dbReference>
<dbReference type="InterPro" id="IPR027417">
    <property type="entry name" value="P-loop_NTPase"/>
</dbReference>
<evidence type="ECO:0000256" key="8">
    <source>
        <dbReference type="ARBA" id="ARBA00022741"/>
    </source>
</evidence>
<keyword evidence="6" id="KW-0597">Phosphoprotein</keyword>
<evidence type="ECO:0000256" key="12">
    <source>
        <dbReference type="ARBA" id="ARBA00030210"/>
    </source>
</evidence>
<feature type="compositionally biased region" description="Polar residues" evidence="15">
    <location>
        <begin position="52"/>
        <end position="69"/>
    </location>
</feature>
<dbReference type="CDD" id="cd03704">
    <property type="entry name" value="eRF3_C_III"/>
    <property type="match status" value="1"/>
</dbReference>
<dbReference type="Gene3D" id="2.40.30.10">
    <property type="entry name" value="Translation factors"/>
    <property type="match status" value="2"/>
</dbReference>
<evidence type="ECO:0000256" key="14">
    <source>
        <dbReference type="ARBA" id="ARBA00031881"/>
    </source>
</evidence>
<dbReference type="InterPro" id="IPR050100">
    <property type="entry name" value="TRAFAC_GTPase_members"/>
</dbReference>
<feature type="compositionally biased region" description="Low complexity" evidence="15">
    <location>
        <begin position="147"/>
        <end position="170"/>
    </location>
</feature>
<dbReference type="EMBL" id="CAWUON010000086">
    <property type="protein sequence ID" value="CAK7272277.1"/>
    <property type="molecule type" value="Genomic_DNA"/>
</dbReference>
<keyword evidence="10" id="KW-0342">GTP-binding</keyword>
<dbReference type="CDD" id="cd04089">
    <property type="entry name" value="eRF3_II"/>
    <property type="match status" value="1"/>
</dbReference>
<organism evidence="17 18">
    <name type="scientific">Sporothrix epigloea</name>
    <dbReference type="NCBI Taxonomy" id="1892477"/>
    <lineage>
        <taxon>Eukaryota</taxon>
        <taxon>Fungi</taxon>
        <taxon>Dikarya</taxon>
        <taxon>Ascomycota</taxon>
        <taxon>Pezizomycotina</taxon>
        <taxon>Sordariomycetes</taxon>
        <taxon>Sordariomycetidae</taxon>
        <taxon>Ophiostomatales</taxon>
        <taxon>Ophiostomataceae</taxon>
        <taxon>Sporothrix</taxon>
    </lineage>
</organism>
<feature type="region of interest" description="Disordered" evidence="15">
    <location>
        <begin position="103"/>
        <end position="180"/>
    </location>
</feature>
<evidence type="ECO:0000256" key="3">
    <source>
        <dbReference type="ARBA" id="ARBA00013870"/>
    </source>
</evidence>
<accession>A0ABP0DYA0</accession>
<gene>
    <name evidence="17" type="primary">SUP35</name>
    <name evidence="17" type="ORF">SEPCBS119000_005039</name>
</gene>
<dbReference type="SUPFAM" id="SSF50447">
    <property type="entry name" value="Translation proteins"/>
    <property type="match status" value="1"/>
</dbReference>
<evidence type="ECO:0000256" key="5">
    <source>
        <dbReference type="ARBA" id="ARBA00022490"/>
    </source>
</evidence>
<dbReference type="InterPro" id="IPR004161">
    <property type="entry name" value="EFTu-like_2"/>
</dbReference>
<reference evidence="17 18" key="1">
    <citation type="submission" date="2024-01" db="EMBL/GenBank/DDBJ databases">
        <authorList>
            <person name="Allen C."/>
            <person name="Tagirdzhanova G."/>
        </authorList>
    </citation>
    <scope>NUCLEOTIDE SEQUENCE [LARGE SCALE GENOMIC DNA]</scope>
    <source>
        <strain evidence="17 18">CBS 119000</strain>
    </source>
</reference>
<feature type="region of interest" description="Disordered" evidence="15">
    <location>
        <begin position="251"/>
        <end position="300"/>
    </location>
</feature>
<dbReference type="InterPro" id="IPR000795">
    <property type="entry name" value="T_Tr_GTP-bd_dom"/>
</dbReference>
<evidence type="ECO:0000256" key="13">
    <source>
        <dbReference type="ARBA" id="ARBA00030845"/>
    </source>
</evidence>
<sequence length="747" mass="80555">MSHLNSWEDDPSAQDDNLSRQTQQMNLGSGGRGGASGRGRGGFQPGAATFQPGASSFQPGQPYGSNFAPQYQQQQQQYYGQGYGGYQQYGQQQAYDQYGNQQYGGYAQQGYQPQQQYNNNYRGGYQQQRGGGQFNNRGASNTVKQQSETSTPAGATPSSSNTTSAAEAAPVVSLPKSENIGAKVLSIGGDVKTKAAKVLTIAAPAATKDEPKKDVAAPSKEAVAAAAVAGEAAGSGTAAAQAGAKTKAAKAIEKTGTSTQTSASGTTSPTPSSGRSSPSRATAGSKVARDVDAVQKEQAADVDEDTLKEIYGKEHVNIIFIGHVDAGKSTLGGSILYVTGMVDQRTMDKYKREAKDMGRETWYLSWALDLTNEERSKGKTVEVGRGFFETDKRRYSILDAPGHKTYVPNMIGGASQADVGILVISARKGEYETGFEKGGQTREHAMLAKTQGVNKLIVAINKMDDPTVEWSLDRYKECTTKLSQFLKGTGYNLKTDVFFMPIAAQQTINIKDRIPKGIADWYDGPSLLEYLDNMKTLERKINAPFMMAISAKYRDMGTVIEGKIEAGVVKKGMTLTMMPNKNQIDVAAVYGETEDEMAIAQCGDQVRLRLRGVEEEDIMPGFVLCSPKRLVHNVTTFEAQVRILELKSILTAGYNCVLHVHSAIEEVTFSALLHKLQKGTGRKSKLPPSHAIRGDSIIARLSVTGGAGSVCVERFEDYPQMGRFTLRDQGQTIAIGKIIKLITDEEA</sequence>
<dbReference type="Pfam" id="PF03144">
    <property type="entry name" value="GTP_EFTU_D2"/>
    <property type="match status" value="1"/>
</dbReference>
<dbReference type="CDD" id="cd01883">
    <property type="entry name" value="EF1_alpha"/>
    <property type="match status" value="1"/>
</dbReference>
<feature type="compositionally biased region" description="Low complexity" evidence="15">
    <location>
        <begin position="255"/>
        <end position="285"/>
    </location>
</feature>
<name>A0ABP0DYA0_9PEZI</name>
<dbReference type="InterPro" id="IPR009000">
    <property type="entry name" value="Transl_B-barrel_sf"/>
</dbReference>
<feature type="compositionally biased region" description="Polar residues" evidence="15">
    <location>
        <begin position="134"/>
        <end position="146"/>
    </location>
</feature>
<dbReference type="PRINTS" id="PR00315">
    <property type="entry name" value="ELONGATNFCT"/>
</dbReference>
<evidence type="ECO:0000256" key="10">
    <source>
        <dbReference type="ARBA" id="ARBA00023134"/>
    </source>
</evidence>
<dbReference type="InterPro" id="IPR054696">
    <property type="entry name" value="GTP-eEF1A_C"/>
</dbReference>
<keyword evidence="18" id="KW-1185">Reference proteome</keyword>
<keyword evidence="8" id="KW-0547">Nucleotide-binding</keyword>
<evidence type="ECO:0000313" key="17">
    <source>
        <dbReference type="EMBL" id="CAK7272277.1"/>
    </source>
</evidence>
<dbReference type="Proteomes" id="UP001642502">
    <property type="component" value="Unassembled WGS sequence"/>
</dbReference>
<dbReference type="SUPFAM" id="SSF50465">
    <property type="entry name" value="EF-Tu/eEF-1alpha/eIF2-gamma C-terminal domain"/>
    <property type="match status" value="1"/>
</dbReference>
<feature type="compositionally biased region" description="Basic and acidic residues" evidence="15">
    <location>
        <begin position="287"/>
        <end position="300"/>
    </location>
</feature>
<feature type="domain" description="Tr-type G" evidence="16">
    <location>
        <begin position="313"/>
        <end position="538"/>
    </location>
</feature>
<dbReference type="PRINTS" id="PR01343">
    <property type="entry name" value="YEASTERF"/>
</dbReference>